<sequence>MSLKVVDVAVNALGKPFQTTLSILSLLKHSHKYIDKIYLIAENANTPRQLNGFEFIKNKLKSRLIFYVPKNFYWIRLMDVDSIIEEDARLSVRYQYAWERTDKDYLYICHNDTYHKQDIVGLYLDKCKEHIGAGNVGACAGCPAYHAKKCSGEKYLSYRPTYQELFDLYEKHDFEKFKNCTPFHLANFCEAYRSNPWPLPPCRINEWSCLINMRLVRSVTSPLGSVPPFGCIASCGGYGVDTGALWFHDVHRFGYAACHCDISDYIDHGCGHQSMLDQDVYYKNEERAKQKLQSEFGINPHAIIS</sequence>
<dbReference type="KEGG" id="dma:DMR_24230"/>
<gene>
    <name evidence="1" type="ordered locus">DMR_24230</name>
</gene>
<protein>
    <submittedName>
        <fullName evidence="1">Uncharacterized protein</fullName>
    </submittedName>
</protein>
<keyword evidence="2" id="KW-1185">Reference proteome</keyword>
<dbReference type="eggNOG" id="ENOG5033UGT">
    <property type="taxonomic scope" value="Bacteria"/>
</dbReference>
<evidence type="ECO:0000313" key="2">
    <source>
        <dbReference type="Proteomes" id="UP000009071"/>
    </source>
</evidence>
<accession>C4XTB7</accession>
<dbReference type="EMBL" id="AP010904">
    <property type="protein sequence ID" value="BAH75914.1"/>
    <property type="molecule type" value="Genomic_DNA"/>
</dbReference>
<proteinExistence type="predicted"/>
<dbReference type="AlphaFoldDB" id="C4XTB7"/>
<dbReference type="HOGENOM" id="CLU_873747_0_0_7"/>
<evidence type="ECO:0000313" key="1">
    <source>
        <dbReference type="EMBL" id="BAH75914.1"/>
    </source>
</evidence>
<reference evidence="1 2" key="1">
    <citation type="journal article" date="2009" name="Genome Res.">
        <title>Whole genome sequence of Desulfovibrio magneticus strain RS-1 revealed common gene clusters in magnetotactic bacteria.</title>
        <authorList>
            <person name="Nakazawa H."/>
            <person name="Arakaki A."/>
            <person name="Narita-Yamada S."/>
            <person name="Yashiro I."/>
            <person name="Jinno K."/>
            <person name="Aoki N."/>
            <person name="Tsuruyama A."/>
            <person name="Okamura Y."/>
            <person name="Tanikawa S."/>
            <person name="Fujita N."/>
            <person name="Takeyama H."/>
            <person name="Matsunaga T."/>
        </authorList>
    </citation>
    <scope>NUCLEOTIDE SEQUENCE [LARGE SCALE GENOMIC DNA]</scope>
    <source>
        <strain evidence="2">ATCC 700980 / DSM 13731 / RS-1</strain>
    </source>
</reference>
<dbReference type="Proteomes" id="UP000009071">
    <property type="component" value="Chromosome"/>
</dbReference>
<name>C4XTB7_SOLM1</name>
<dbReference type="RefSeq" id="WP_015861093.1">
    <property type="nucleotide sequence ID" value="NC_012796.1"/>
</dbReference>
<dbReference type="OrthoDB" id="929345at2"/>
<organism evidence="1 2">
    <name type="scientific">Solidesulfovibrio magneticus (strain ATCC 700980 / DSM 13731 / RS-1)</name>
    <name type="common">Desulfovibrio magneticus</name>
    <dbReference type="NCBI Taxonomy" id="573370"/>
    <lineage>
        <taxon>Bacteria</taxon>
        <taxon>Pseudomonadati</taxon>
        <taxon>Thermodesulfobacteriota</taxon>
        <taxon>Desulfovibrionia</taxon>
        <taxon>Desulfovibrionales</taxon>
        <taxon>Desulfovibrionaceae</taxon>
        <taxon>Solidesulfovibrio</taxon>
    </lineage>
</organism>
<dbReference type="STRING" id="573370.DMR_24230"/>